<evidence type="ECO:0000313" key="2">
    <source>
        <dbReference type="Proteomes" id="UP000193553"/>
    </source>
</evidence>
<dbReference type="SUPFAM" id="SSF52980">
    <property type="entry name" value="Restriction endonuclease-like"/>
    <property type="match status" value="1"/>
</dbReference>
<dbReference type="Proteomes" id="UP000193553">
    <property type="component" value="Unassembled WGS sequence"/>
</dbReference>
<protein>
    <recommendedName>
        <fullName evidence="3">Restriction endonuclease type IV Mrr domain-containing protein</fullName>
    </recommendedName>
</protein>
<evidence type="ECO:0008006" key="3">
    <source>
        <dbReference type="Google" id="ProtNLM"/>
    </source>
</evidence>
<proteinExistence type="predicted"/>
<dbReference type="InterPro" id="IPR011335">
    <property type="entry name" value="Restrct_endonuc-II-like"/>
</dbReference>
<accession>A0A1X3HFK4</accession>
<dbReference type="RefSeq" id="WP_085357278.1">
    <property type="nucleotide sequence ID" value="NZ_NAFD01000130.1"/>
</dbReference>
<dbReference type="AlphaFoldDB" id="A0A1X3HFK4"/>
<evidence type="ECO:0000313" key="1">
    <source>
        <dbReference type="EMBL" id="OSJ18926.1"/>
    </source>
</evidence>
<organism evidence="1 2">
    <name type="scientific">Bradyrhizobium canariense</name>
    <dbReference type="NCBI Taxonomy" id="255045"/>
    <lineage>
        <taxon>Bacteria</taxon>
        <taxon>Pseudomonadati</taxon>
        <taxon>Pseudomonadota</taxon>
        <taxon>Alphaproteobacteria</taxon>
        <taxon>Hyphomicrobiales</taxon>
        <taxon>Nitrobacteraceae</taxon>
        <taxon>Bradyrhizobium</taxon>
    </lineage>
</organism>
<dbReference type="OrthoDB" id="8481836at2"/>
<dbReference type="EMBL" id="NAFI01000121">
    <property type="protein sequence ID" value="OSJ18926.1"/>
    <property type="molecule type" value="Genomic_DNA"/>
</dbReference>
<name>A0A1X3HFK4_9BRAD</name>
<reference evidence="1 2" key="1">
    <citation type="submission" date="2017-03" db="EMBL/GenBank/DDBJ databases">
        <title>Whole genome sequences of fourteen strains of Bradyrhizobium canariense and one strain of Bradyrhizobium japonicum isolated from Lupinus (Papilionoideae: Genisteae) species in Algeria.</title>
        <authorList>
            <person name="Crovadore J."/>
            <person name="Chekireb D."/>
            <person name="Brachmann A."/>
            <person name="Chablais R."/>
            <person name="Cochard B."/>
            <person name="Lefort F."/>
        </authorList>
    </citation>
    <scope>NUCLEOTIDE SEQUENCE [LARGE SCALE GENOMIC DNA]</scope>
    <source>
        <strain evidence="1 2">UBMA195</strain>
    </source>
</reference>
<gene>
    <name evidence="1" type="ORF">BSZ18_01345</name>
</gene>
<comment type="caution">
    <text evidence="1">The sequence shown here is derived from an EMBL/GenBank/DDBJ whole genome shotgun (WGS) entry which is preliminary data.</text>
</comment>
<sequence length="184" mass="21045">MDSFEQVIAEILWREGYWVRTSVKVELTKEEKRQIQLPSAPRWELDVVAYKAQQNSLLVVECKSYLDSPGVKMHGFDGSNEKAAGRFKLFNKSNVRDVVFNRLRTQLAEIGACSPSPSVTLCLACGRIASERDRSKLKEHFAEQGWQFWDEFWLRDRLKSMAAGGYENQVSAVVSKLLLRGRAE</sequence>